<dbReference type="PANTHER" id="PTHR30086">
    <property type="entry name" value="ARGININE EXPORTER PROTEIN ARGO"/>
    <property type="match status" value="1"/>
</dbReference>
<protein>
    <submittedName>
        <fullName evidence="8">Threonine transporter</fullName>
    </submittedName>
</protein>
<evidence type="ECO:0000256" key="5">
    <source>
        <dbReference type="ARBA" id="ARBA00022989"/>
    </source>
</evidence>
<evidence type="ECO:0000256" key="4">
    <source>
        <dbReference type="ARBA" id="ARBA00022692"/>
    </source>
</evidence>
<dbReference type="NCBIfam" id="TIGR00949">
    <property type="entry name" value="2A76"/>
    <property type="match status" value="1"/>
</dbReference>
<keyword evidence="6 7" id="KW-0472">Membrane</keyword>
<feature type="transmembrane region" description="Helical" evidence="7">
    <location>
        <begin position="6"/>
        <end position="26"/>
    </location>
</feature>
<evidence type="ECO:0000256" key="7">
    <source>
        <dbReference type="SAM" id="Phobius"/>
    </source>
</evidence>
<comment type="subcellular location">
    <subcellularLocation>
        <location evidence="1">Cell membrane</location>
        <topology evidence="1">Multi-pass membrane protein</topology>
    </subcellularLocation>
</comment>
<dbReference type="OrthoDB" id="581870at2"/>
<accession>A0A0F3KZX7</accession>
<keyword evidence="3" id="KW-1003">Cell membrane</keyword>
<dbReference type="EMBL" id="JZRB01000004">
    <property type="protein sequence ID" value="KJV36773.1"/>
    <property type="molecule type" value="Genomic_DNA"/>
</dbReference>
<feature type="transmembrane region" description="Helical" evidence="7">
    <location>
        <begin position="153"/>
        <end position="175"/>
    </location>
</feature>
<evidence type="ECO:0000256" key="3">
    <source>
        <dbReference type="ARBA" id="ARBA00022475"/>
    </source>
</evidence>
<feature type="transmembrane region" description="Helical" evidence="7">
    <location>
        <begin position="120"/>
        <end position="141"/>
    </location>
</feature>
<dbReference type="GO" id="GO:0015171">
    <property type="term" value="F:amino acid transmembrane transporter activity"/>
    <property type="evidence" value="ECO:0007669"/>
    <property type="project" value="TreeGrafter"/>
</dbReference>
<name>A0A0F3KZX7_9GAMM</name>
<dbReference type="Pfam" id="PF01810">
    <property type="entry name" value="LysE"/>
    <property type="match status" value="1"/>
</dbReference>
<sequence length="210" mass="22400">MSHIFLTLAIVQLVALITPGPDFFFVSQLAASRSRREAIAGVVGIALGVAVWAALALLGLQLLLHRLAWLGQGIAIAGGAYLCWMGIQMLRAAWKAKPDAAVPTVDVRDSSPGRALLRGLLTNLANPKAAIYFASIFSAFVGEGVTTGARWGLWAMVTMETALWFGVVAAIFALPAMRRGYVRASRWIDGGAGVIFVAFGLHLILDRRAL</sequence>
<dbReference type="Proteomes" id="UP000033651">
    <property type="component" value="Unassembled WGS sequence"/>
</dbReference>
<evidence type="ECO:0000313" key="8">
    <source>
        <dbReference type="EMBL" id="KJV36773.1"/>
    </source>
</evidence>
<keyword evidence="5 7" id="KW-1133">Transmembrane helix</keyword>
<evidence type="ECO:0000313" key="9">
    <source>
        <dbReference type="Proteomes" id="UP000033651"/>
    </source>
</evidence>
<evidence type="ECO:0000256" key="6">
    <source>
        <dbReference type="ARBA" id="ARBA00023136"/>
    </source>
</evidence>
<dbReference type="PATRIC" id="fig|345309.4.peg.2975"/>
<feature type="transmembrane region" description="Helical" evidence="7">
    <location>
        <begin position="38"/>
        <end position="63"/>
    </location>
</feature>
<dbReference type="InterPro" id="IPR004778">
    <property type="entry name" value="Homoserine/Threonine_efflux"/>
</dbReference>
<dbReference type="GO" id="GO:0005886">
    <property type="term" value="C:plasma membrane"/>
    <property type="evidence" value="ECO:0007669"/>
    <property type="project" value="UniProtKB-SubCell"/>
</dbReference>
<keyword evidence="4 7" id="KW-0812">Transmembrane</keyword>
<dbReference type="InterPro" id="IPR001123">
    <property type="entry name" value="LeuE-type"/>
</dbReference>
<evidence type="ECO:0000256" key="2">
    <source>
        <dbReference type="ARBA" id="ARBA00007928"/>
    </source>
</evidence>
<feature type="transmembrane region" description="Helical" evidence="7">
    <location>
        <begin position="187"/>
        <end position="205"/>
    </location>
</feature>
<evidence type="ECO:0000256" key="1">
    <source>
        <dbReference type="ARBA" id="ARBA00004651"/>
    </source>
</evidence>
<dbReference type="PANTHER" id="PTHR30086:SF19">
    <property type="entry name" value="THREONINE EFFLUX PROTEIN"/>
    <property type="match status" value="1"/>
</dbReference>
<dbReference type="NCBIfam" id="NF007591">
    <property type="entry name" value="PRK10229.1"/>
    <property type="match status" value="1"/>
</dbReference>
<comment type="caution">
    <text evidence="8">The sequence shown here is derived from an EMBL/GenBank/DDBJ whole genome shotgun (WGS) entry which is preliminary data.</text>
</comment>
<dbReference type="AlphaFoldDB" id="A0A0F3KZX7"/>
<organism evidence="8 9">
    <name type="scientific">Luteibacter yeojuensis</name>
    <dbReference type="NCBI Taxonomy" id="345309"/>
    <lineage>
        <taxon>Bacteria</taxon>
        <taxon>Pseudomonadati</taxon>
        <taxon>Pseudomonadota</taxon>
        <taxon>Gammaproteobacteria</taxon>
        <taxon>Lysobacterales</taxon>
        <taxon>Rhodanobacteraceae</taxon>
        <taxon>Luteibacter</taxon>
    </lineage>
</organism>
<feature type="transmembrane region" description="Helical" evidence="7">
    <location>
        <begin position="69"/>
        <end position="87"/>
    </location>
</feature>
<dbReference type="RefSeq" id="WP_045828078.1">
    <property type="nucleotide sequence ID" value="NZ_JZRB01000004.1"/>
</dbReference>
<keyword evidence="9" id="KW-1185">Reference proteome</keyword>
<comment type="similarity">
    <text evidence="2">Belongs to the Rht family.</text>
</comment>
<reference evidence="8 9" key="1">
    <citation type="submission" date="2015-03" db="EMBL/GenBank/DDBJ databases">
        <title>Draft genome sequence of Luteibacter yeojuensis strain SU11.</title>
        <authorList>
            <person name="Sulaiman J."/>
            <person name="Priya K."/>
            <person name="Chan K.-G."/>
        </authorList>
    </citation>
    <scope>NUCLEOTIDE SEQUENCE [LARGE SCALE GENOMIC DNA]</scope>
    <source>
        <strain evidence="8 9">SU11</strain>
    </source>
</reference>
<proteinExistence type="inferred from homology"/>
<gene>
    <name evidence="8" type="ORF">VI08_03185</name>
</gene>